<evidence type="ECO:0000259" key="1">
    <source>
        <dbReference type="Pfam" id="PF12706"/>
    </source>
</evidence>
<reference evidence="2" key="1">
    <citation type="journal article" date="2020" name="J. Eukaryot. Microbiol.">
        <title>De novo Sequencing, Assembly and Annotation of the Transcriptome for the Free-Living Testate Amoeba Arcella intermedia.</title>
        <authorList>
            <person name="Ribeiro G.M."/>
            <person name="Porfirio-Sousa A.L."/>
            <person name="Maurer-Alcala X.X."/>
            <person name="Katz L.A."/>
            <person name="Lahr D.J.G."/>
        </authorList>
    </citation>
    <scope>NUCLEOTIDE SEQUENCE</scope>
</reference>
<dbReference type="InterPro" id="IPR036866">
    <property type="entry name" value="RibonucZ/Hydroxyglut_hydro"/>
</dbReference>
<evidence type="ECO:0000313" key="2">
    <source>
        <dbReference type="EMBL" id="NDV35412.1"/>
    </source>
</evidence>
<dbReference type="AlphaFoldDB" id="A0A6B2LEC7"/>
<dbReference type="EMBL" id="GIBP01006443">
    <property type="protein sequence ID" value="NDV35412.1"/>
    <property type="molecule type" value="Transcribed_RNA"/>
</dbReference>
<dbReference type="PANTHER" id="PTHR46504">
    <property type="entry name" value="TRNASE Z TRZ1"/>
    <property type="match status" value="1"/>
</dbReference>
<organism evidence="2">
    <name type="scientific">Arcella intermedia</name>
    <dbReference type="NCBI Taxonomy" id="1963864"/>
    <lineage>
        <taxon>Eukaryota</taxon>
        <taxon>Amoebozoa</taxon>
        <taxon>Tubulinea</taxon>
        <taxon>Elardia</taxon>
        <taxon>Arcellinida</taxon>
        <taxon>Sphaerothecina</taxon>
        <taxon>Arcellidae</taxon>
        <taxon>Arcella</taxon>
    </lineage>
</organism>
<dbReference type="SUPFAM" id="SSF56281">
    <property type="entry name" value="Metallo-hydrolase/oxidoreductase"/>
    <property type="match status" value="1"/>
</dbReference>
<proteinExistence type="predicted"/>
<name>A0A6B2LEC7_9EUKA</name>
<protein>
    <recommendedName>
        <fullName evidence="1">Metallo-beta-lactamase domain-containing protein</fullName>
    </recommendedName>
</protein>
<sequence length="254" mass="29326">MMLDAGSCLRDWQPEWVFVSHSHDDHLKGLPYICTKEGGVTVYCPEDMTELIEKYVYHQFCTNSGKVLDLKKMKWKLVGLKGGDTFDFGKHNLHVKVFQCFHSIPCLGFGFSEKRKRLRPALQGSPPAHLAALRKAGQALQEDWYKPLFVYLGDTHTDVFEKNPDLFTYPTIIVECTFLEDDPALISRARDNGHVHWNLLKPIILTHPDITFVLIHFSLRYQEKEIILFFEKESQKEKIKNIVIFAGEGSLERT</sequence>
<feature type="domain" description="Metallo-beta-lactamase" evidence="1">
    <location>
        <begin position="15"/>
        <end position="198"/>
    </location>
</feature>
<accession>A0A6B2LEC7</accession>
<dbReference type="InterPro" id="IPR001279">
    <property type="entry name" value="Metallo-B-lactamas"/>
</dbReference>
<dbReference type="Pfam" id="PF12706">
    <property type="entry name" value="Lactamase_B_2"/>
    <property type="match status" value="1"/>
</dbReference>
<dbReference type="Gene3D" id="3.60.15.10">
    <property type="entry name" value="Ribonuclease Z/Hydroxyacylglutathione hydrolase-like"/>
    <property type="match status" value="1"/>
</dbReference>
<dbReference type="PANTHER" id="PTHR46504:SF2">
    <property type="entry name" value="TRNASE Z TRZ1"/>
    <property type="match status" value="1"/>
</dbReference>